<keyword evidence="6" id="KW-1185">Reference proteome</keyword>
<feature type="transmembrane region" description="Helical" evidence="2">
    <location>
        <begin position="914"/>
        <end position="935"/>
    </location>
</feature>
<dbReference type="PROSITE" id="PS51299">
    <property type="entry name" value="HTH_APSES"/>
    <property type="match status" value="1"/>
</dbReference>
<feature type="compositionally biased region" description="Basic residues" evidence="1">
    <location>
        <begin position="185"/>
        <end position="197"/>
    </location>
</feature>
<evidence type="ECO:0008006" key="7">
    <source>
        <dbReference type="Google" id="ProtNLM"/>
    </source>
</evidence>
<dbReference type="GO" id="GO:0006281">
    <property type="term" value="P:DNA repair"/>
    <property type="evidence" value="ECO:0007669"/>
    <property type="project" value="TreeGrafter"/>
</dbReference>
<feature type="domain" description="WLM" evidence="4">
    <location>
        <begin position="1"/>
        <end position="244"/>
    </location>
</feature>
<sequence>MPDTPPPYSDEDARQLLRALAAQVRPIMKSHGFAVNSFEEYEYNQVFAGRNWNNGETVELVLRRADGTFTSIPWLLSTLCHEASKLAHIKHMNHGRDFQKLWTQLRMEVRALQEKGYYGDGYWSSGTRITDSARVGGNGIEEYDLPDYVCGGAQTRSRPKAYGRRRRAQRRVAGPSKYTGAQTEKRRKPGTRVRAKGTFKGDGRALNADVSDEDEKARGTGFRKQAGSKRAREERAMAAERRFKALQGTPGKSELQEAPSDGDFGTESESEDHSGDPAENDERRRKIMRDSMKDNEINSSQQFMNDFLNESSRVKEELEAVKFSNVFDAIELSDDDDAYNIPSTSDPVISQPPKTLNEDDRRPAKRSRKLSPTLATRTSQSIQRPGKSIGLGRLAQEEMSVRRRESLGMDGSGRKLGYGSTSAYMLPSRSAITEASADTTAVDRSDKESWACLLVQLVAPLEETLPGTDNMSNAYITQASVCRPIPHFACAFHGACFSMSNLSPNVVPKTNTPRPQLPFAHANPFLAMSAYIDTLHADVTFTMPFSSRIADNTKLPNVKYQVITREGQEIVVGRVKIQTPGGGHAFVLRRFDTGAVSLTTMFRAAFPSAPDEAEKTESSWVKANFDSYGANGGVGKDILRLAGTWVRPDVAATIAPLYSLDYVISPLVNAAPDPRQEYRRSTKPTSPNGNSSPLKATNPRIEVDSPPSPSPAAGPAPTKRRKESSPVITSPTKASAETLPVPRRSGRTASPAPISTTSQTTATVSSTTRTSRVKTSKTRAFVKPPSTGKPSNRLTPVESDHAHNDDDGSDDVAEVPGPNMHEDIAEQKELIAKLKAERAERQERAAEAAANAANISAVPLQQSDSQSSKRSREEEDQPLKFKFRKPDAQNPVVNRQIKSNKRLSLDLEPQQKSAAWGALWFAAGLAAAATIPSFFM</sequence>
<feature type="compositionally biased region" description="Polar residues" evidence="1">
    <location>
        <begin position="726"/>
        <end position="735"/>
    </location>
</feature>
<reference evidence="5 6" key="1">
    <citation type="submission" date="2019-02" db="EMBL/GenBank/DDBJ databases">
        <title>Genome sequencing of the rare red list fungi Phellinidium pouzarii.</title>
        <authorList>
            <person name="Buettner E."/>
            <person name="Kellner H."/>
        </authorList>
    </citation>
    <scope>NUCLEOTIDE SEQUENCE [LARGE SCALE GENOMIC DNA]</scope>
    <source>
        <strain evidence="5 6">DSM 108285</strain>
    </source>
</reference>
<dbReference type="Gene3D" id="3.10.260.10">
    <property type="entry name" value="Transcription regulator HTH, APSES-type DNA-binding domain"/>
    <property type="match status" value="1"/>
</dbReference>
<dbReference type="Proteomes" id="UP000308199">
    <property type="component" value="Unassembled WGS sequence"/>
</dbReference>
<evidence type="ECO:0000259" key="3">
    <source>
        <dbReference type="PROSITE" id="PS51299"/>
    </source>
</evidence>
<dbReference type="InterPro" id="IPR003163">
    <property type="entry name" value="Tscrpt_reg_HTH_APSES-type"/>
</dbReference>
<feature type="region of interest" description="Disordered" evidence="1">
    <location>
        <begin position="674"/>
        <end position="890"/>
    </location>
</feature>
<evidence type="ECO:0000259" key="4">
    <source>
        <dbReference type="PROSITE" id="PS51397"/>
    </source>
</evidence>
<feature type="compositionally biased region" description="Basic and acidic residues" evidence="1">
    <location>
        <begin position="820"/>
        <end position="846"/>
    </location>
</feature>
<gene>
    <name evidence="5" type="ORF">EW145_g1418</name>
</gene>
<dbReference type="InterPro" id="IPR013536">
    <property type="entry name" value="WLM_dom"/>
</dbReference>
<name>A0A4S4LEJ4_9AGAM</name>
<evidence type="ECO:0000313" key="5">
    <source>
        <dbReference type="EMBL" id="THH10306.1"/>
    </source>
</evidence>
<dbReference type="OrthoDB" id="447842at2759"/>
<keyword evidence="2" id="KW-0472">Membrane</keyword>
<dbReference type="GO" id="GO:0003677">
    <property type="term" value="F:DNA binding"/>
    <property type="evidence" value="ECO:0007669"/>
    <property type="project" value="InterPro"/>
</dbReference>
<comment type="caution">
    <text evidence="5">The sequence shown here is derived from an EMBL/GenBank/DDBJ whole genome shotgun (WGS) entry which is preliminary data.</text>
</comment>
<dbReference type="PANTHER" id="PTHR46622:SF1">
    <property type="entry name" value="DNA-DEPENDENT METALLOPROTEASE WSS1"/>
    <property type="match status" value="1"/>
</dbReference>
<proteinExistence type="predicted"/>
<accession>A0A4S4LEJ4</accession>
<keyword evidence="2" id="KW-0812">Transmembrane</keyword>
<dbReference type="InterPro" id="IPR053000">
    <property type="entry name" value="WSS1-like_metalloprotease"/>
</dbReference>
<feature type="compositionally biased region" description="Polar residues" evidence="1">
    <location>
        <begin position="341"/>
        <end position="354"/>
    </location>
</feature>
<dbReference type="AlphaFoldDB" id="A0A4S4LEJ4"/>
<feature type="region of interest" description="Disordered" evidence="1">
    <location>
        <begin position="336"/>
        <end position="388"/>
    </location>
</feature>
<organism evidence="5 6">
    <name type="scientific">Phellinidium pouzarii</name>
    <dbReference type="NCBI Taxonomy" id="167371"/>
    <lineage>
        <taxon>Eukaryota</taxon>
        <taxon>Fungi</taxon>
        <taxon>Dikarya</taxon>
        <taxon>Basidiomycota</taxon>
        <taxon>Agaricomycotina</taxon>
        <taxon>Agaricomycetes</taxon>
        <taxon>Hymenochaetales</taxon>
        <taxon>Hymenochaetaceae</taxon>
        <taxon>Phellinidium</taxon>
    </lineage>
</organism>
<evidence type="ECO:0000256" key="2">
    <source>
        <dbReference type="SAM" id="Phobius"/>
    </source>
</evidence>
<keyword evidence="2" id="KW-1133">Transmembrane helix</keyword>
<feature type="compositionally biased region" description="Basic and acidic residues" evidence="1">
    <location>
        <begin position="870"/>
        <end position="887"/>
    </location>
</feature>
<dbReference type="InterPro" id="IPR036887">
    <property type="entry name" value="HTH_APSES_sf"/>
</dbReference>
<feature type="compositionally biased region" description="Low complexity" evidence="1">
    <location>
        <begin position="747"/>
        <end position="770"/>
    </location>
</feature>
<feature type="compositionally biased region" description="Polar residues" evidence="1">
    <location>
        <begin position="373"/>
        <end position="383"/>
    </location>
</feature>
<dbReference type="GO" id="GO:0008237">
    <property type="term" value="F:metallopeptidase activity"/>
    <property type="evidence" value="ECO:0007669"/>
    <property type="project" value="TreeGrafter"/>
</dbReference>
<feature type="compositionally biased region" description="Basic residues" evidence="1">
    <location>
        <begin position="157"/>
        <end position="170"/>
    </location>
</feature>
<dbReference type="PROSITE" id="PS51397">
    <property type="entry name" value="WLM"/>
    <property type="match status" value="1"/>
</dbReference>
<dbReference type="GO" id="GO:0005634">
    <property type="term" value="C:nucleus"/>
    <property type="evidence" value="ECO:0007669"/>
    <property type="project" value="TreeGrafter"/>
</dbReference>
<evidence type="ECO:0000313" key="6">
    <source>
        <dbReference type="Proteomes" id="UP000308199"/>
    </source>
</evidence>
<evidence type="ECO:0000256" key="1">
    <source>
        <dbReference type="SAM" id="MobiDB-lite"/>
    </source>
</evidence>
<feature type="compositionally biased region" description="Polar residues" evidence="1">
    <location>
        <begin position="683"/>
        <end position="695"/>
    </location>
</feature>
<feature type="compositionally biased region" description="Basic and acidic residues" evidence="1">
    <location>
        <begin position="230"/>
        <end position="243"/>
    </location>
</feature>
<dbReference type="SUPFAM" id="SSF54616">
    <property type="entry name" value="DNA-binding domain of Mlu1-box binding protein MBP1"/>
    <property type="match status" value="1"/>
</dbReference>
<feature type="region of interest" description="Disordered" evidence="1">
    <location>
        <begin position="154"/>
        <end position="283"/>
    </location>
</feature>
<protein>
    <recommendedName>
        <fullName evidence="7">HTH APSES-type domain-containing protein</fullName>
    </recommendedName>
</protein>
<dbReference type="EMBL" id="SGPK01000039">
    <property type="protein sequence ID" value="THH10306.1"/>
    <property type="molecule type" value="Genomic_DNA"/>
</dbReference>
<feature type="compositionally biased region" description="Basic and acidic residues" evidence="1">
    <location>
        <begin position="271"/>
        <end position="283"/>
    </location>
</feature>
<dbReference type="Pfam" id="PF08325">
    <property type="entry name" value="WLM"/>
    <property type="match status" value="1"/>
</dbReference>
<feature type="domain" description="HTH APSES-type" evidence="3">
    <location>
        <begin position="566"/>
        <end position="679"/>
    </location>
</feature>
<dbReference type="PANTHER" id="PTHR46622">
    <property type="entry name" value="DNA-DEPENDENT METALLOPROTEASE WSS1"/>
    <property type="match status" value="1"/>
</dbReference>